<dbReference type="InterPro" id="IPR006342">
    <property type="entry name" value="FkbM_mtfrase"/>
</dbReference>
<dbReference type="Gene3D" id="3.40.50.150">
    <property type="entry name" value="Vaccinia Virus protein VP39"/>
    <property type="match status" value="1"/>
</dbReference>
<dbReference type="PANTHER" id="PTHR34203">
    <property type="entry name" value="METHYLTRANSFERASE, FKBM FAMILY PROTEIN"/>
    <property type="match status" value="1"/>
</dbReference>
<evidence type="ECO:0000313" key="2">
    <source>
        <dbReference type="EMBL" id="VWC43518.1"/>
    </source>
</evidence>
<dbReference type="GO" id="GO:0008168">
    <property type="term" value="F:methyltransferase activity"/>
    <property type="evidence" value="ECO:0007669"/>
    <property type="project" value="UniProtKB-KW"/>
</dbReference>
<dbReference type="SUPFAM" id="SSF53335">
    <property type="entry name" value="S-adenosyl-L-methionine-dependent methyltransferases"/>
    <property type="match status" value="1"/>
</dbReference>
<dbReference type="NCBIfam" id="TIGR01444">
    <property type="entry name" value="fkbM_fam"/>
    <property type="match status" value="1"/>
</dbReference>
<dbReference type="InterPro" id="IPR029063">
    <property type="entry name" value="SAM-dependent_MTases_sf"/>
</dbReference>
<proteinExistence type="predicted"/>
<dbReference type="GO" id="GO:0032259">
    <property type="term" value="P:methylation"/>
    <property type="evidence" value="ECO:0007669"/>
    <property type="project" value="UniProtKB-KW"/>
</dbReference>
<keyword evidence="2" id="KW-0489">Methyltransferase</keyword>
<reference evidence="2 3" key="1">
    <citation type="submission" date="2019-09" db="EMBL/GenBank/DDBJ databases">
        <authorList>
            <person name="Depoorter E."/>
        </authorList>
    </citation>
    <scope>NUCLEOTIDE SEQUENCE [LARGE SCALE GENOMIC DNA]</scope>
    <source>
        <strain evidence="2">LMG 30113</strain>
    </source>
</reference>
<organism evidence="2 3">
    <name type="scientific">Burkholderia paludis</name>
    <dbReference type="NCBI Taxonomy" id="1506587"/>
    <lineage>
        <taxon>Bacteria</taxon>
        <taxon>Pseudomonadati</taxon>
        <taxon>Pseudomonadota</taxon>
        <taxon>Betaproteobacteria</taxon>
        <taxon>Burkholderiales</taxon>
        <taxon>Burkholderiaceae</taxon>
        <taxon>Burkholderia</taxon>
        <taxon>Burkholderia cepacia complex</taxon>
    </lineage>
</organism>
<gene>
    <name evidence="2" type="ORF">BPA30113_07108</name>
</gene>
<name>A0A6J5E1R0_9BURK</name>
<dbReference type="PANTHER" id="PTHR34203:SF15">
    <property type="entry name" value="SLL1173 PROTEIN"/>
    <property type="match status" value="1"/>
</dbReference>
<dbReference type="EMBL" id="CABVQD010000046">
    <property type="protein sequence ID" value="VWC43518.1"/>
    <property type="molecule type" value="Genomic_DNA"/>
</dbReference>
<dbReference type="AlphaFoldDB" id="A0A6J5E1R0"/>
<dbReference type="Pfam" id="PF05050">
    <property type="entry name" value="Methyltransf_21"/>
    <property type="match status" value="1"/>
</dbReference>
<sequence length="273" mass="30481">MIIQLAEPYLLVETRHGPMLVNRHDIYIGNALIDYGEYSELETQFLLQLIRRPGTIVEVGANIGSQTVPLAAAAKAVGADVVALEPQPFVFQNLCANLALNAISNVTAWPMACGSEPGTLGFTLPDYHRAGNFGAVSMQPGVSATRVEVPCIRLDDMLSKKEVQLMKIDVEGFELHVLAGARQTIMRSRPAIYIENDRADNSRALIEYLWELDYRLWWHITPLFNPDNFRSNTNNRYPGISAFNMIGFPRDSDMKVIDAEEIRNSGDYPLVAR</sequence>
<keyword evidence="2" id="KW-0808">Transferase</keyword>
<protein>
    <submittedName>
        <fullName evidence="2">FkbM family methyltransferase</fullName>
    </submittedName>
</protein>
<evidence type="ECO:0000313" key="3">
    <source>
        <dbReference type="Proteomes" id="UP000494330"/>
    </source>
</evidence>
<accession>A0A6J5E1R0</accession>
<dbReference type="Proteomes" id="UP000494330">
    <property type="component" value="Unassembled WGS sequence"/>
</dbReference>
<evidence type="ECO:0000259" key="1">
    <source>
        <dbReference type="Pfam" id="PF05050"/>
    </source>
</evidence>
<dbReference type="InterPro" id="IPR052514">
    <property type="entry name" value="SAM-dependent_MTase"/>
</dbReference>
<keyword evidence="3" id="KW-1185">Reference proteome</keyword>
<feature type="domain" description="Methyltransferase FkbM" evidence="1">
    <location>
        <begin position="58"/>
        <end position="216"/>
    </location>
</feature>